<evidence type="ECO:0000313" key="1">
    <source>
        <dbReference type="EMBL" id="MDZ4910695.1"/>
    </source>
</evidence>
<keyword evidence="1" id="KW-0378">Hydrolase</keyword>
<keyword evidence="1" id="KW-0540">Nuclease</keyword>
<dbReference type="EMBL" id="WNUI01000619">
    <property type="protein sequence ID" value="MDZ4910695.1"/>
    <property type="molecule type" value="Genomic_DNA"/>
</dbReference>
<keyword evidence="1" id="KW-0269">Exonuclease</keyword>
<dbReference type="InterPro" id="IPR027417">
    <property type="entry name" value="P-loop_NTPase"/>
</dbReference>
<dbReference type="Proteomes" id="UP001288778">
    <property type="component" value="Unassembled WGS sequence"/>
</dbReference>
<feature type="non-terminal residue" evidence="1">
    <location>
        <position position="131"/>
    </location>
</feature>
<dbReference type="AlphaFoldDB" id="A0AAW9I6Z1"/>
<dbReference type="Gene3D" id="3.40.50.300">
    <property type="entry name" value="P-loop containing nucleotide triphosphate hydrolases"/>
    <property type="match status" value="1"/>
</dbReference>
<feature type="non-terminal residue" evidence="1">
    <location>
        <position position="1"/>
    </location>
</feature>
<evidence type="ECO:0000313" key="2">
    <source>
        <dbReference type="Proteomes" id="UP001288778"/>
    </source>
</evidence>
<name>A0AAW9I6Z1_CLOPF</name>
<reference evidence="1" key="1">
    <citation type="submission" date="2019-11" db="EMBL/GenBank/DDBJ databases">
        <title>Characterization of Clostridium perfringens isolates from swine manure treated agricultural soils.</title>
        <authorList>
            <person name="Wushke S.T."/>
        </authorList>
    </citation>
    <scope>NUCLEOTIDE SEQUENCE</scope>
    <source>
        <strain evidence="1">X94</strain>
    </source>
</reference>
<accession>A0AAW9I6Z1</accession>
<comment type="caution">
    <text evidence="1">The sequence shown here is derived from an EMBL/GenBank/DDBJ whole genome shotgun (WGS) entry which is preliminary data.</text>
</comment>
<gene>
    <name evidence="1" type="ORF">GNF68_17110</name>
</gene>
<dbReference type="GO" id="GO:0004527">
    <property type="term" value="F:exonuclease activity"/>
    <property type="evidence" value="ECO:0007669"/>
    <property type="project" value="UniProtKB-KW"/>
</dbReference>
<dbReference type="SUPFAM" id="SSF52540">
    <property type="entry name" value="P-loop containing nucleoside triphosphate hydrolases"/>
    <property type="match status" value="1"/>
</dbReference>
<sequence length="131" mass="15339">KSMTLENLTFKINSTLNRFGLNKWVWSNIVDDGNYNLEDLDVIYEDDETINENKKDMKDTLIDNRFCYEYLLKKSEIWQSKKGFNYEFRPGQFELSKMIRETMNTRGENIACIEAPTGIGKSVGYLLPSIM</sequence>
<organism evidence="1 2">
    <name type="scientific">Clostridium perfringens</name>
    <dbReference type="NCBI Taxonomy" id="1502"/>
    <lineage>
        <taxon>Bacteria</taxon>
        <taxon>Bacillati</taxon>
        <taxon>Bacillota</taxon>
        <taxon>Clostridia</taxon>
        <taxon>Eubacteriales</taxon>
        <taxon>Clostridiaceae</taxon>
        <taxon>Clostridium</taxon>
    </lineage>
</organism>
<proteinExistence type="predicted"/>
<protein>
    <submittedName>
        <fullName evidence="1">Exonuclease</fullName>
    </submittedName>
</protein>